<keyword evidence="1" id="KW-0472">Membrane</keyword>
<dbReference type="PANTHER" id="PTHR34351:SF1">
    <property type="entry name" value="SLR1927 PROTEIN"/>
    <property type="match status" value="1"/>
</dbReference>
<feature type="domain" description="DUF58" evidence="2">
    <location>
        <begin position="192"/>
        <end position="285"/>
    </location>
</feature>
<proteinExistence type="predicted"/>
<accession>A0A285P197</accession>
<evidence type="ECO:0000259" key="2">
    <source>
        <dbReference type="Pfam" id="PF01882"/>
    </source>
</evidence>
<evidence type="ECO:0000313" key="4">
    <source>
        <dbReference type="Proteomes" id="UP000218627"/>
    </source>
</evidence>
<evidence type="ECO:0000256" key="1">
    <source>
        <dbReference type="SAM" id="Phobius"/>
    </source>
</evidence>
<dbReference type="InterPro" id="IPR002881">
    <property type="entry name" value="DUF58"/>
</dbReference>
<reference evidence="4" key="1">
    <citation type="submission" date="2017-09" db="EMBL/GenBank/DDBJ databases">
        <authorList>
            <person name="Varghese N."/>
            <person name="Submissions S."/>
        </authorList>
    </citation>
    <scope>NUCLEOTIDE SEQUENCE [LARGE SCALE GENOMIC DNA]</scope>
    <source>
        <strain evidence="4">DSM 2913</strain>
    </source>
</reference>
<feature type="transmembrane region" description="Helical" evidence="1">
    <location>
        <begin position="12"/>
        <end position="28"/>
    </location>
</feature>
<keyword evidence="1" id="KW-1133">Transmembrane helix</keyword>
<feature type="transmembrane region" description="Helical" evidence="1">
    <location>
        <begin position="34"/>
        <end position="55"/>
    </location>
</feature>
<keyword evidence="4" id="KW-1185">Reference proteome</keyword>
<sequence>MRKRYRVRVNRSGIIFIGITVFFGVAAVNTANNLLYLVVSSMLSFMLVSGLISLYNLRGLSIKLIPPAEVYAMRYENFRLLVENRKRLPSFLIRFPSKLKDETLPIIFKRGETNVSLFFERRGLYQNVQVVIATSFPVGLFERYYVEVVPINLVVFPKPIPTKLSFLESSSTKEMGESFQSLTRGYDEVHSIREYRGEPVKLIHWKASAKTGKLYVKDTYSQEKSPIVLSLDLVDGSKEEKVSKLAYLVIKLISEGYPVGLKIGEDIIPPATGERHKREILTALALLK</sequence>
<name>A0A285P197_9AQUI</name>
<gene>
    <name evidence="3" type="ORF">SAMN06265353_1270</name>
</gene>
<dbReference type="Pfam" id="PF01882">
    <property type="entry name" value="DUF58"/>
    <property type="match status" value="1"/>
</dbReference>
<dbReference type="AlphaFoldDB" id="A0A285P197"/>
<protein>
    <submittedName>
        <fullName evidence="3">Uncharacterized conserved protein, DUF58 family, contains vWF domain</fullName>
    </submittedName>
</protein>
<dbReference type="PANTHER" id="PTHR34351">
    <property type="entry name" value="SLR1927 PROTEIN-RELATED"/>
    <property type="match status" value="1"/>
</dbReference>
<dbReference type="EMBL" id="OBEN01000007">
    <property type="protein sequence ID" value="SNZ15057.1"/>
    <property type="molecule type" value="Genomic_DNA"/>
</dbReference>
<keyword evidence="1" id="KW-0812">Transmembrane</keyword>
<dbReference type="OrthoDB" id="9778037at2"/>
<evidence type="ECO:0000313" key="3">
    <source>
        <dbReference type="EMBL" id="SNZ15057.1"/>
    </source>
</evidence>
<organism evidence="3 4">
    <name type="scientific">Hydrogenobacter hydrogenophilus</name>
    <dbReference type="NCBI Taxonomy" id="35835"/>
    <lineage>
        <taxon>Bacteria</taxon>
        <taxon>Pseudomonadati</taxon>
        <taxon>Aquificota</taxon>
        <taxon>Aquificia</taxon>
        <taxon>Aquificales</taxon>
        <taxon>Aquificaceae</taxon>
        <taxon>Hydrogenobacter</taxon>
    </lineage>
</organism>
<dbReference type="Proteomes" id="UP000218627">
    <property type="component" value="Unassembled WGS sequence"/>
</dbReference>
<dbReference type="RefSeq" id="WP_096602522.1">
    <property type="nucleotide sequence ID" value="NZ_OBEN01000007.1"/>
</dbReference>